<evidence type="ECO:0000313" key="4">
    <source>
        <dbReference type="EMBL" id="TYO61073.1"/>
    </source>
</evidence>
<dbReference type="GO" id="GO:0006313">
    <property type="term" value="P:DNA transposition"/>
    <property type="evidence" value="ECO:0007669"/>
    <property type="project" value="InterPro"/>
</dbReference>
<evidence type="ECO:0000259" key="2">
    <source>
        <dbReference type="Pfam" id="PF01609"/>
    </source>
</evidence>
<dbReference type="RefSeq" id="WP_148745568.1">
    <property type="nucleotide sequence ID" value="NZ_VSTH01000218.1"/>
</dbReference>
<dbReference type="GO" id="GO:0004803">
    <property type="term" value="F:transposase activity"/>
    <property type="evidence" value="ECO:0007669"/>
    <property type="project" value="InterPro"/>
</dbReference>
<dbReference type="PANTHER" id="PTHR46637:SF1">
    <property type="entry name" value="BLL5188 PROTEIN"/>
    <property type="match status" value="1"/>
</dbReference>
<keyword evidence="5" id="KW-1185">Reference proteome</keyword>
<evidence type="ECO:0000259" key="3">
    <source>
        <dbReference type="Pfam" id="PF13340"/>
    </source>
</evidence>
<reference evidence="4 5" key="1">
    <citation type="submission" date="2019-08" db="EMBL/GenBank/DDBJ databases">
        <title>Bradyrhizobium hipponensis sp. nov., a rhizobium isolated from a Lupinus angustifolius root nodule in Tunisia.</title>
        <authorList>
            <person name="Off K."/>
            <person name="Rejili M."/>
            <person name="Mars M."/>
            <person name="Brachmann A."/>
            <person name="Marin M."/>
        </authorList>
    </citation>
    <scope>NUCLEOTIDE SEQUENCE [LARGE SCALE GENOMIC DNA]</scope>
    <source>
        <strain evidence="5">aSej3</strain>
    </source>
</reference>
<dbReference type="AlphaFoldDB" id="A0A5S4YAK3"/>
<feature type="region of interest" description="Disordered" evidence="1">
    <location>
        <begin position="101"/>
        <end position="127"/>
    </location>
</feature>
<comment type="caution">
    <text evidence="4">The sequence shown here is derived from an EMBL/GenBank/DDBJ whole genome shotgun (WGS) entry which is preliminary data.</text>
</comment>
<gene>
    <name evidence="4" type="ORF">FXV83_40185</name>
</gene>
<dbReference type="GO" id="GO:0003677">
    <property type="term" value="F:DNA binding"/>
    <property type="evidence" value="ECO:0007669"/>
    <property type="project" value="InterPro"/>
</dbReference>
<dbReference type="EMBL" id="VSTH01000218">
    <property type="protein sequence ID" value="TYO61073.1"/>
    <property type="molecule type" value="Genomic_DNA"/>
</dbReference>
<dbReference type="InterPro" id="IPR025161">
    <property type="entry name" value="IS402-like_dom"/>
</dbReference>
<evidence type="ECO:0000313" key="5">
    <source>
        <dbReference type="Proteomes" id="UP000324797"/>
    </source>
</evidence>
<organism evidence="4 5">
    <name type="scientific">Bradyrhizobium hipponense</name>
    <dbReference type="NCBI Taxonomy" id="2605638"/>
    <lineage>
        <taxon>Bacteria</taxon>
        <taxon>Pseudomonadati</taxon>
        <taxon>Pseudomonadota</taxon>
        <taxon>Alphaproteobacteria</taxon>
        <taxon>Hyphomicrobiales</taxon>
        <taxon>Nitrobacteraceae</taxon>
        <taxon>Bradyrhizobium</taxon>
    </lineage>
</organism>
<dbReference type="PANTHER" id="PTHR46637">
    <property type="entry name" value="TIS1421-TRANSPOSASE PROTEIN A"/>
    <property type="match status" value="1"/>
</dbReference>
<protein>
    <submittedName>
        <fullName evidence="4">IS5 family transposase</fullName>
    </submittedName>
</protein>
<dbReference type="Pfam" id="PF01609">
    <property type="entry name" value="DDE_Tnp_1"/>
    <property type="match status" value="1"/>
</dbReference>
<dbReference type="Proteomes" id="UP000324797">
    <property type="component" value="Unassembled WGS sequence"/>
</dbReference>
<dbReference type="NCBIfam" id="NF033580">
    <property type="entry name" value="transpos_IS5_3"/>
    <property type="match status" value="1"/>
</dbReference>
<dbReference type="Pfam" id="PF13340">
    <property type="entry name" value="DUF4096"/>
    <property type="match status" value="1"/>
</dbReference>
<feature type="domain" description="Transposase IS4-like" evidence="2">
    <location>
        <begin position="90"/>
        <end position="235"/>
    </location>
</feature>
<name>A0A5S4YAK3_9BRAD</name>
<dbReference type="InterPro" id="IPR002559">
    <property type="entry name" value="Transposase_11"/>
</dbReference>
<feature type="domain" description="Insertion element IS402-like" evidence="3">
    <location>
        <begin position="8"/>
        <end position="79"/>
    </location>
</feature>
<sequence length="236" mass="26382">MRKGLFWLNDKQWAQIEPHLPTNQTGPARDDDRRIISGIIHMLQCGARWRDCPPDYGPYTTIYNRFNRWAKRGHWQAIFEALARCGKDGVTLSIDSTSIKAHRSASGGKGGKHEQAIGRSRGGRSTKIHALSDPDCKPCAFHLTPGQDADIAAGPALLKLAPPMSSLIGDKGYDGDGFRAEIVNRGAKPVIPNKSNRVTLHSFSKRAYKGRNVIERCFCRLKDFRRVATRYDKLAR</sequence>
<proteinExistence type="predicted"/>
<feature type="non-terminal residue" evidence="4">
    <location>
        <position position="236"/>
    </location>
</feature>
<evidence type="ECO:0000256" key="1">
    <source>
        <dbReference type="SAM" id="MobiDB-lite"/>
    </source>
</evidence>
<accession>A0A5S4YAK3</accession>
<dbReference type="InterPro" id="IPR052909">
    <property type="entry name" value="Transposase_6_like"/>
</dbReference>